<dbReference type="GO" id="GO:0009451">
    <property type="term" value="P:RNA modification"/>
    <property type="evidence" value="ECO:0007669"/>
    <property type="project" value="InterPro"/>
</dbReference>
<dbReference type="PANTHER" id="PTHR47926">
    <property type="entry name" value="PENTATRICOPEPTIDE REPEAT-CONTAINING PROTEIN"/>
    <property type="match status" value="1"/>
</dbReference>
<dbReference type="GO" id="GO:0003723">
    <property type="term" value="F:RNA binding"/>
    <property type="evidence" value="ECO:0007669"/>
    <property type="project" value="InterPro"/>
</dbReference>
<keyword evidence="1" id="KW-0677">Repeat</keyword>
<dbReference type="NCBIfam" id="TIGR00756">
    <property type="entry name" value="PPR"/>
    <property type="match status" value="1"/>
</dbReference>
<dbReference type="InterPro" id="IPR002885">
    <property type="entry name" value="PPR_rpt"/>
</dbReference>
<protein>
    <submittedName>
        <fullName evidence="2">Pentatricopeptide repeat (PPR) superfamily protein</fullName>
    </submittedName>
</protein>
<name>A0A7J0DLB4_9ERIC</name>
<dbReference type="InterPro" id="IPR011990">
    <property type="entry name" value="TPR-like_helical_dom_sf"/>
</dbReference>
<dbReference type="Pfam" id="PF01535">
    <property type="entry name" value="PPR"/>
    <property type="match status" value="1"/>
</dbReference>
<dbReference type="PANTHER" id="PTHR47926:SF395">
    <property type="entry name" value="TETRATRICOPEPTIDE-LIKE HELICAL DOMAIN, DYW DOMAIN PROTEIN-RELATED"/>
    <property type="match status" value="1"/>
</dbReference>
<reference evidence="3" key="1">
    <citation type="submission" date="2019-07" db="EMBL/GenBank/DDBJ databases">
        <title>De Novo Assembly of kiwifruit Actinidia rufa.</title>
        <authorList>
            <person name="Sugita-Konishi S."/>
            <person name="Sato K."/>
            <person name="Mori E."/>
            <person name="Abe Y."/>
            <person name="Kisaki G."/>
            <person name="Hamano K."/>
            <person name="Suezawa K."/>
            <person name="Otani M."/>
            <person name="Fukuda T."/>
            <person name="Manabe T."/>
            <person name="Gomi K."/>
            <person name="Tabuchi M."/>
            <person name="Akimitsu K."/>
            <person name="Kataoka I."/>
        </authorList>
    </citation>
    <scope>NUCLEOTIDE SEQUENCE [LARGE SCALE GENOMIC DNA]</scope>
    <source>
        <strain evidence="3">cv. Fuchu</strain>
    </source>
</reference>
<keyword evidence="3" id="KW-1185">Reference proteome</keyword>
<accession>A0A7J0DLB4</accession>
<gene>
    <name evidence="2" type="ORF">Acr_00g0047620</name>
</gene>
<dbReference type="OrthoDB" id="185373at2759"/>
<evidence type="ECO:0000256" key="1">
    <source>
        <dbReference type="ARBA" id="ARBA00022737"/>
    </source>
</evidence>
<dbReference type="InterPro" id="IPR046848">
    <property type="entry name" value="E_motif"/>
</dbReference>
<organism evidence="2 3">
    <name type="scientific">Actinidia rufa</name>
    <dbReference type="NCBI Taxonomy" id="165716"/>
    <lineage>
        <taxon>Eukaryota</taxon>
        <taxon>Viridiplantae</taxon>
        <taxon>Streptophyta</taxon>
        <taxon>Embryophyta</taxon>
        <taxon>Tracheophyta</taxon>
        <taxon>Spermatophyta</taxon>
        <taxon>Magnoliopsida</taxon>
        <taxon>eudicotyledons</taxon>
        <taxon>Gunneridae</taxon>
        <taxon>Pentapetalae</taxon>
        <taxon>asterids</taxon>
        <taxon>Ericales</taxon>
        <taxon>Actinidiaceae</taxon>
        <taxon>Actinidia</taxon>
    </lineage>
</organism>
<evidence type="ECO:0000313" key="3">
    <source>
        <dbReference type="Proteomes" id="UP000585474"/>
    </source>
</evidence>
<dbReference type="EMBL" id="BJWL01000260">
    <property type="protein sequence ID" value="GFS36713.1"/>
    <property type="molecule type" value="Genomic_DNA"/>
</dbReference>
<dbReference type="Pfam" id="PF20431">
    <property type="entry name" value="E_motif"/>
    <property type="match status" value="1"/>
</dbReference>
<sequence>MTPSTTPVIPTTFPKGGHSISLISAATPPQKSPPPPSSPSLSFIAFLISAPNSDRSPIVLLVGSDCGSVLTGSGSGFSVSEVVASIANWVVLIFVVLVMGLEKIDLGLICEEEEEEEEEEGLGEGILGNCKHSLDYALSVFTQIHDPQTRISNRVLRELSWSSEPEKTLLVYEKLRRDGSGIDRFGVPPLLKASSRVEALIEGMEFHGFAAKLETEQPREALELFNEMQVWGIKPDQVAMLSVVSACAHLGTLDRAKWIHKYVNEHRFGEALPVNNALIDISVGRANLLREALELVEQMPLAPIVIIWGSLMAACRVHNDFELGKFATKRLLELDPDPVGRANLLREALELVEQMPLAPIVIIWGSLMAACRVHNDFELGKFAAKWLLELDPDHDGAHVLLSNIYAKERRREDVGEIHEFFMADRNHKQADEIYTKLDEVVGELKLVGYAPNACDVLVDIDEDKKTNGFMAQREVSSLLRSDERGKGDERSDC</sequence>
<comment type="caution">
    <text evidence="2">The sequence shown here is derived from an EMBL/GenBank/DDBJ whole genome shotgun (WGS) entry which is preliminary data.</text>
</comment>
<dbReference type="InterPro" id="IPR046960">
    <property type="entry name" value="PPR_At4g14850-like_plant"/>
</dbReference>
<proteinExistence type="predicted"/>
<dbReference type="Gene3D" id="1.25.40.10">
    <property type="entry name" value="Tetratricopeptide repeat domain"/>
    <property type="match status" value="2"/>
</dbReference>
<dbReference type="Proteomes" id="UP000585474">
    <property type="component" value="Unassembled WGS sequence"/>
</dbReference>
<dbReference type="AlphaFoldDB" id="A0A7J0DLB4"/>
<evidence type="ECO:0000313" key="2">
    <source>
        <dbReference type="EMBL" id="GFS36713.1"/>
    </source>
</evidence>